<evidence type="ECO:0000313" key="2">
    <source>
        <dbReference type="EMBL" id="QQR29394.1"/>
    </source>
</evidence>
<dbReference type="Proteomes" id="UP000196710">
    <property type="component" value="Chromosome"/>
</dbReference>
<dbReference type="EMBL" id="CP065321">
    <property type="protein sequence ID" value="QQR29394.1"/>
    <property type="molecule type" value="Genomic_DNA"/>
</dbReference>
<dbReference type="KEGG" id="amur:ADH66_05175"/>
<dbReference type="RefSeq" id="WP_066534810.1">
    <property type="nucleotide sequence ID" value="NZ_CAQHGX010000005.1"/>
</dbReference>
<reference evidence="2 4" key="3">
    <citation type="submission" date="2020-11" db="EMBL/GenBank/DDBJ databases">
        <title>Closed and high quality bacterial genomes of the OMM12 community.</title>
        <authorList>
            <person name="Marbouty M."/>
            <person name="Lamy-Besnier Q."/>
            <person name="Debarbieux L."/>
            <person name="Koszul R."/>
        </authorList>
    </citation>
    <scope>NUCLEOTIDE SEQUENCE [LARGE SCALE GENOMIC DNA]</scope>
    <source>
        <strain evidence="2 4">KB18</strain>
    </source>
</reference>
<reference evidence="1" key="1">
    <citation type="journal article" date="2017" name="Genome Announc.">
        <title>High-Quality Whole-Genome Sequences of the Oligo-Mouse-Microbiota Bacterial Community.</title>
        <authorList>
            <person name="Garzetti D."/>
            <person name="Brugiroux S."/>
            <person name="Bunk B."/>
            <person name="Pukall R."/>
            <person name="McCoy K.D."/>
            <person name="Macpherson A.J."/>
            <person name="Stecher B."/>
        </authorList>
    </citation>
    <scope>NUCLEOTIDE SEQUENCE</scope>
    <source>
        <strain evidence="1">KB18</strain>
    </source>
</reference>
<accession>A0A1Z2XNU1</accession>
<proteinExistence type="predicted"/>
<protein>
    <submittedName>
        <fullName evidence="2">Uncharacterized protein</fullName>
    </submittedName>
</protein>
<keyword evidence="3" id="KW-1185">Reference proteome</keyword>
<evidence type="ECO:0000313" key="1">
    <source>
        <dbReference type="EMBL" id="ASB40104.1"/>
    </source>
</evidence>
<name>A0A1Z2XNU1_9FIRM</name>
<organism evidence="2 4">
    <name type="scientific">Acutalibacter muris</name>
    <dbReference type="NCBI Taxonomy" id="1796620"/>
    <lineage>
        <taxon>Bacteria</taxon>
        <taxon>Bacillati</taxon>
        <taxon>Bacillota</taxon>
        <taxon>Clostridia</taxon>
        <taxon>Eubacteriales</taxon>
        <taxon>Acutalibacteraceae</taxon>
        <taxon>Acutalibacter</taxon>
    </lineage>
</organism>
<gene>
    <name evidence="1" type="ORF">ADH66_05175</name>
    <name evidence="2" type="ORF">I5Q82_15250</name>
</gene>
<dbReference type="Proteomes" id="UP000596035">
    <property type="component" value="Chromosome"/>
</dbReference>
<sequence>MTAYVHSSYVLPRERPRTLREMLDNEMVRSVKLVCERPGSTQEDVEKAAREAYRAIQMMLAES</sequence>
<dbReference type="EMBL" id="CP021422">
    <property type="protein sequence ID" value="ASB40104.1"/>
    <property type="molecule type" value="Genomic_DNA"/>
</dbReference>
<reference evidence="3" key="2">
    <citation type="submission" date="2017-05" db="EMBL/GenBank/DDBJ databases">
        <title>Improved OligoMM genomes.</title>
        <authorList>
            <person name="Garzetti D."/>
        </authorList>
    </citation>
    <scope>NUCLEOTIDE SEQUENCE [LARGE SCALE GENOMIC DNA]</scope>
    <source>
        <strain evidence="3">KB18</strain>
    </source>
</reference>
<evidence type="ECO:0000313" key="4">
    <source>
        <dbReference type="Proteomes" id="UP000596035"/>
    </source>
</evidence>
<evidence type="ECO:0000313" key="3">
    <source>
        <dbReference type="Proteomes" id="UP000196710"/>
    </source>
</evidence>
<dbReference type="AlphaFoldDB" id="A0A1Z2XNU1"/>